<gene>
    <name evidence="1" type="ORF">JOE69_001155</name>
</gene>
<evidence type="ECO:0000313" key="2">
    <source>
        <dbReference type="Proteomes" id="UP001185069"/>
    </source>
</evidence>
<evidence type="ECO:0000313" key="1">
    <source>
        <dbReference type="EMBL" id="MDR6268917.1"/>
    </source>
</evidence>
<organism evidence="1 2">
    <name type="scientific">Arthrobacter russicus</name>
    <dbReference type="NCBI Taxonomy" id="172040"/>
    <lineage>
        <taxon>Bacteria</taxon>
        <taxon>Bacillati</taxon>
        <taxon>Actinomycetota</taxon>
        <taxon>Actinomycetes</taxon>
        <taxon>Micrococcales</taxon>
        <taxon>Micrococcaceae</taxon>
        <taxon>Arthrobacter</taxon>
    </lineage>
</organism>
<dbReference type="Proteomes" id="UP001185069">
    <property type="component" value="Unassembled WGS sequence"/>
</dbReference>
<name>A0ABU1J922_9MICC</name>
<reference evidence="1 2" key="1">
    <citation type="submission" date="2023-07" db="EMBL/GenBank/DDBJ databases">
        <title>Sequencing the genomes of 1000 actinobacteria strains.</title>
        <authorList>
            <person name="Klenk H.-P."/>
        </authorList>
    </citation>
    <scope>NUCLEOTIDE SEQUENCE [LARGE SCALE GENOMIC DNA]</scope>
    <source>
        <strain evidence="1 2">DSM 14555</strain>
    </source>
</reference>
<accession>A0ABU1J922</accession>
<evidence type="ECO:0008006" key="3">
    <source>
        <dbReference type="Google" id="ProtNLM"/>
    </source>
</evidence>
<keyword evidence="2" id="KW-1185">Reference proteome</keyword>
<dbReference type="EMBL" id="JAVDQF010000001">
    <property type="protein sequence ID" value="MDR6268917.1"/>
    <property type="molecule type" value="Genomic_DNA"/>
</dbReference>
<protein>
    <recommendedName>
        <fullName evidence="3">Bacteriophage HK97-gp10, tail-component</fullName>
    </recommendedName>
</protein>
<dbReference type="RefSeq" id="WP_309796853.1">
    <property type="nucleotide sequence ID" value="NZ_BAAAHY010000013.1"/>
</dbReference>
<comment type="caution">
    <text evidence="1">The sequence shown here is derived from an EMBL/GenBank/DDBJ whole genome shotgun (WGS) entry which is preliminary data.</text>
</comment>
<proteinExistence type="predicted"/>
<sequence length="111" mass="12043">MTDNFSAHLDELDAKLDAALPAIAFKAMTHVHQTALPKTPLESGDLRGGSSVENIPGGARVLYPGPYARYQEYGILRHEVGQRLYLTSALLEEAPKVIEIIDAEVQKVVGS</sequence>